<feature type="transmembrane region" description="Helical" evidence="2">
    <location>
        <begin position="241"/>
        <end position="261"/>
    </location>
</feature>
<protein>
    <submittedName>
        <fullName evidence="3">Uncharacterized protein</fullName>
    </submittedName>
</protein>
<keyword evidence="2" id="KW-0472">Membrane</keyword>
<comment type="caution">
    <text evidence="3">The sequence shown here is derived from an EMBL/GenBank/DDBJ whole genome shotgun (WGS) entry which is preliminary data.</text>
</comment>
<keyword evidence="4" id="KW-1185">Reference proteome</keyword>
<feature type="region of interest" description="Disordered" evidence="1">
    <location>
        <begin position="135"/>
        <end position="165"/>
    </location>
</feature>
<keyword evidence="2" id="KW-0812">Transmembrane</keyword>
<evidence type="ECO:0000313" key="4">
    <source>
        <dbReference type="Proteomes" id="UP001174936"/>
    </source>
</evidence>
<dbReference type="Proteomes" id="UP001174936">
    <property type="component" value="Unassembled WGS sequence"/>
</dbReference>
<name>A0AA39YCF9_9PEZI</name>
<gene>
    <name evidence="3" type="ORF">B0T16DRAFT_456438</name>
</gene>
<evidence type="ECO:0000256" key="2">
    <source>
        <dbReference type="SAM" id="Phobius"/>
    </source>
</evidence>
<dbReference type="EMBL" id="JAULSV010000003">
    <property type="protein sequence ID" value="KAK0648986.1"/>
    <property type="molecule type" value="Genomic_DNA"/>
</dbReference>
<evidence type="ECO:0000313" key="3">
    <source>
        <dbReference type="EMBL" id="KAK0648986.1"/>
    </source>
</evidence>
<proteinExistence type="predicted"/>
<evidence type="ECO:0000256" key="1">
    <source>
        <dbReference type="SAM" id="MobiDB-lite"/>
    </source>
</evidence>
<dbReference type="AlphaFoldDB" id="A0AA39YCF9"/>
<feature type="compositionally biased region" description="Low complexity" evidence="1">
    <location>
        <begin position="146"/>
        <end position="161"/>
    </location>
</feature>
<organism evidence="3 4">
    <name type="scientific">Cercophora newfieldiana</name>
    <dbReference type="NCBI Taxonomy" id="92897"/>
    <lineage>
        <taxon>Eukaryota</taxon>
        <taxon>Fungi</taxon>
        <taxon>Dikarya</taxon>
        <taxon>Ascomycota</taxon>
        <taxon>Pezizomycotina</taxon>
        <taxon>Sordariomycetes</taxon>
        <taxon>Sordariomycetidae</taxon>
        <taxon>Sordariales</taxon>
        <taxon>Lasiosphaeriaceae</taxon>
        <taxon>Cercophora</taxon>
    </lineage>
</organism>
<keyword evidence="2" id="KW-1133">Transmembrane helix</keyword>
<reference evidence="3" key="1">
    <citation type="submission" date="2023-06" db="EMBL/GenBank/DDBJ databases">
        <title>Genome-scale phylogeny and comparative genomics of the fungal order Sordariales.</title>
        <authorList>
            <consortium name="Lawrence Berkeley National Laboratory"/>
            <person name="Hensen N."/>
            <person name="Bonometti L."/>
            <person name="Westerberg I."/>
            <person name="Brannstrom I.O."/>
            <person name="Guillou S."/>
            <person name="Cros-Aarteil S."/>
            <person name="Calhoun S."/>
            <person name="Haridas S."/>
            <person name="Kuo A."/>
            <person name="Mondo S."/>
            <person name="Pangilinan J."/>
            <person name="Riley R."/>
            <person name="Labutti K."/>
            <person name="Andreopoulos B."/>
            <person name="Lipzen A."/>
            <person name="Chen C."/>
            <person name="Yanf M."/>
            <person name="Daum C."/>
            <person name="Ng V."/>
            <person name="Clum A."/>
            <person name="Steindorff A."/>
            <person name="Ohm R."/>
            <person name="Martin F."/>
            <person name="Silar P."/>
            <person name="Natvig D."/>
            <person name="Lalanne C."/>
            <person name="Gautier V."/>
            <person name="Ament-Velasquez S.L."/>
            <person name="Kruys A."/>
            <person name="Hutchinson M.I."/>
            <person name="Powell A.J."/>
            <person name="Barry K."/>
            <person name="Miller A.N."/>
            <person name="Grigoriev I.V."/>
            <person name="Debuchy R."/>
            <person name="Gladieux P."/>
            <person name="Thoren M.H."/>
            <person name="Johannesson H."/>
        </authorList>
    </citation>
    <scope>NUCLEOTIDE SEQUENCE</scope>
    <source>
        <strain evidence="3">SMH2532-1</strain>
    </source>
</reference>
<accession>A0AA39YCF9</accession>
<sequence length="292" mass="31541">MANPPMPTPFMVPDICSNLTVTTSATYAYGTHRPLFTIVIPNEADPRYTSCHPLGWISAQAESTRFVFSPAVCPGDWTAYNINATGKMTGAKCCPSGFTYQQTALTNRLLPGFETIPGFSGTLCSKTLTSTTSFWAPATPTTSVGTSPQPTSTEPSAPPSSELRESTKTIFQVLHPYTIEWHESDRENLSPEPPSLACPSRTYVWTTFASWDPSEPAPTISCNSWEEPEPPPPLDEKHVPMVAAFSILGAIFIAMVLSCYFSSRRRRAKEEAQAAAAGHELGVVVPGKDGSA</sequence>